<accession>A0AAN8Z4Z9</accession>
<dbReference type="PANTHER" id="PTHR47926:SF477">
    <property type="entry name" value="PENTATRICOPEPTIDE REPEAT-CONTAINING PROTEIN"/>
    <property type="match status" value="1"/>
</dbReference>
<dbReference type="GO" id="GO:0009451">
    <property type="term" value="P:RNA modification"/>
    <property type="evidence" value="ECO:0007669"/>
    <property type="project" value="InterPro"/>
</dbReference>
<gene>
    <name evidence="3" type="ORF">RJ641_014546</name>
</gene>
<feature type="repeat" description="PPR" evidence="2">
    <location>
        <begin position="373"/>
        <end position="407"/>
    </location>
</feature>
<feature type="repeat" description="PPR" evidence="2">
    <location>
        <begin position="537"/>
        <end position="571"/>
    </location>
</feature>
<dbReference type="PANTHER" id="PTHR47926">
    <property type="entry name" value="PENTATRICOPEPTIDE REPEAT-CONTAINING PROTEIN"/>
    <property type="match status" value="1"/>
</dbReference>
<reference evidence="3 4" key="1">
    <citation type="submission" date="2023-12" db="EMBL/GenBank/DDBJ databases">
        <title>A high-quality genome assembly for Dillenia turbinata (Dilleniales).</title>
        <authorList>
            <person name="Chanderbali A."/>
        </authorList>
    </citation>
    <scope>NUCLEOTIDE SEQUENCE [LARGE SCALE GENOMIC DNA]</scope>
    <source>
        <strain evidence="3">LSX21</strain>
        <tissue evidence="3">Leaf</tissue>
    </source>
</reference>
<dbReference type="InterPro" id="IPR011990">
    <property type="entry name" value="TPR-like_helical_dom_sf"/>
</dbReference>
<dbReference type="Proteomes" id="UP001370490">
    <property type="component" value="Unassembled WGS sequence"/>
</dbReference>
<evidence type="ECO:0000256" key="2">
    <source>
        <dbReference type="PROSITE-ProRule" id="PRU00708"/>
    </source>
</evidence>
<keyword evidence="1" id="KW-0677">Repeat</keyword>
<sequence length="588" mass="65318">MNNPIRPGVFEARVAYETGTMAQACHEGQSFLSPKEVHKQPQSMKAIGGGGGGDCAFRPCFPSCICIFNYLSRKPTAYFPQNEHILKDLNPVELFANYTKYEKPTINHTKILHPHFLKSNILPSDIFVANSLTDWCCKANAANYARKLFDQIRKPNVVSWNILISEHNQSSMFEDSPRLLWIMHSLGVDLNQFTHGSVLSACSALQCVSRGRQVYGLVMKKAFSSNGFVRSGMIDLFAKHGCFDEALRVFMDLSCDDKMCSEGSMPNSFTFSSILTACSMLEDLGIGRGIHGLVMKNGAREDVFVGTVVIDFYAKCGSMDEAVKEFSSMPIRNVVSWTAIISRFVQNDDSISALLYFNEMRGMGEEVNRIHRGRDRWAVMITAFAHNKASEKAVSLFRRMFQEGLRPDKFCDFSVLSIIDFLTACSLKMGKEIQGDALLAGVGKDVVVGRALLTMYSRYGKLNCARRVFEMMPPKASMVSGHSSVLNRASTGTQLHGEIIKLGLNKKVSVSSLIMIYSEFGRVDDCQKVFDQIPSPDLICWTFMIVSCARHGKGSVALNFYEPMGEEGIEPDPLTFVGVLSAWSQSGL</sequence>
<organism evidence="3 4">
    <name type="scientific">Dillenia turbinata</name>
    <dbReference type="NCBI Taxonomy" id="194707"/>
    <lineage>
        <taxon>Eukaryota</taxon>
        <taxon>Viridiplantae</taxon>
        <taxon>Streptophyta</taxon>
        <taxon>Embryophyta</taxon>
        <taxon>Tracheophyta</taxon>
        <taxon>Spermatophyta</taxon>
        <taxon>Magnoliopsida</taxon>
        <taxon>eudicotyledons</taxon>
        <taxon>Gunneridae</taxon>
        <taxon>Pentapetalae</taxon>
        <taxon>Dilleniales</taxon>
        <taxon>Dilleniaceae</taxon>
        <taxon>Dillenia</taxon>
    </lineage>
</organism>
<dbReference type="AlphaFoldDB" id="A0AAN8Z4Z9"/>
<evidence type="ECO:0000256" key="1">
    <source>
        <dbReference type="ARBA" id="ARBA00022737"/>
    </source>
</evidence>
<dbReference type="PROSITE" id="PS51375">
    <property type="entry name" value="PPR"/>
    <property type="match status" value="2"/>
</dbReference>
<protein>
    <submittedName>
        <fullName evidence="3">Pentatricopeptide repeat</fullName>
    </submittedName>
</protein>
<dbReference type="Pfam" id="PF01535">
    <property type="entry name" value="PPR"/>
    <property type="match status" value="6"/>
</dbReference>
<dbReference type="GO" id="GO:0003723">
    <property type="term" value="F:RNA binding"/>
    <property type="evidence" value="ECO:0007669"/>
    <property type="project" value="InterPro"/>
</dbReference>
<dbReference type="Gene3D" id="1.25.40.10">
    <property type="entry name" value="Tetratricopeptide repeat domain"/>
    <property type="match status" value="3"/>
</dbReference>
<dbReference type="EMBL" id="JBAMMX010000020">
    <property type="protein sequence ID" value="KAK6920868.1"/>
    <property type="molecule type" value="Genomic_DNA"/>
</dbReference>
<keyword evidence="4" id="KW-1185">Reference proteome</keyword>
<dbReference type="InterPro" id="IPR046960">
    <property type="entry name" value="PPR_At4g14850-like_plant"/>
</dbReference>
<evidence type="ECO:0000313" key="4">
    <source>
        <dbReference type="Proteomes" id="UP001370490"/>
    </source>
</evidence>
<feature type="non-terminal residue" evidence="3">
    <location>
        <position position="588"/>
    </location>
</feature>
<proteinExistence type="predicted"/>
<dbReference type="InterPro" id="IPR002885">
    <property type="entry name" value="PPR_rpt"/>
</dbReference>
<comment type="caution">
    <text evidence="3">The sequence shown here is derived from an EMBL/GenBank/DDBJ whole genome shotgun (WGS) entry which is preliminary data.</text>
</comment>
<dbReference type="NCBIfam" id="TIGR00756">
    <property type="entry name" value="PPR"/>
    <property type="match status" value="1"/>
</dbReference>
<name>A0AAN8Z4Z9_9MAGN</name>
<evidence type="ECO:0000313" key="3">
    <source>
        <dbReference type="EMBL" id="KAK6920868.1"/>
    </source>
</evidence>